<dbReference type="PRINTS" id="PR00723">
    <property type="entry name" value="SUBTILISIN"/>
</dbReference>
<dbReference type="eggNOG" id="KOG1153">
    <property type="taxonomic scope" value="Eukaryota"/>
</dbReference>
<dbReference type="Pfam" id="PF00082">
    <property type="entry name" value="Peptidase_S8"/>
    <property type="match status" value="1"/>
</dbReference>
<dbReference type="RefSeq" id="XP_003956086.1">
    <property type="nucleotide sequence ID" value="XM_003956037.1"/>
</dbReference>
<evidence type="ECO:0000259" key="8">
    <source>
        <dbReference type="Pfam" id="PF00082"/>
    </source>
</evidence>
<dbReference type="Pfam" id="PF05922">
    <property type="entry name" value="Inhibitor_I9"/>
    <property type="match status" value="1"/>
</dbReference>
<evidence type="ECO:0000259" key="9">
    <source>
        <dbReference type="Pfam" id="PF05922"/>
    </source>
</evidence>
<dbReference type="Proteomes" id="UP000005220">
    <property type="component" value="Chromosome 2"/>
</dbReference>
<gene>
    <name evidence="10" type="primary">KAFR0B06550</name>
    <name evidence="10" type="ORF">KAFR_0B06550</name>
</gene>
<feature type="domain" description="Inhibitor I9" evidence="9">
    <location>
        <begin position="63"/>
        <end position="145"/>
    </location>
</feature>
<evidence type="ECO:0000256" key="7">
    <source>
        <dbReference type="SAM" id="SignalP"/>
    </source>
</evidence>
<evidence type="ECO:0000313" key="11">
    <source>
        <dbReference type="Proteomes" id="UP000005220"/>
    </source>
</evidence>
<dbReference type="InterPro" id="IPR036852">
    <property type="entry name" value="Peptidase_S8/S53_dom_sf"/>
</dbReference>
<dbReference type="PROSITE" id="PS00136">
    <property type="entry name" value="SUBTILASE_ASP"/>
    <property type="match status" value="1"/>
</dbReference>
<dbReference type="InterPro" id="IPR022398">
    <property type="entry name" value="Peptidase_S8_His-AS"/>
</dbReference>
<dbReference type="AlphaFoldDB" id="H2ARF1"/>
<keyword evidence="2 5" id="KW-0645">Protease</keyword>
<feature type="active site" description="Charge relay system" evidence="5">
    <location>
        <position position="382"/>
    </location>
</feature>
<dbReference type="PANTHER" id="PTHR43806">
    <property type="entry name" value="PEPTIDASE S8"/>
    <property type="match status" value="1"/>
</dbReference>
<feature type="domain" description="Peptidase S8/S53" evidence="8">
    <location>
        <begin position="189"/>
        <end position="421"/>
    </location>
</feature>
<evidence type="ECO:0000256" key="5">
    <source>
        <dbReference type="PROSITE-ProRule" id="PRU01240"/>
    </source>
</evidence>
<dbReference type="InterPro" id="IPR000209">
    <property type="entry name" value="Peptidase_S8/S53_dom"/>
</dbReference>
<dbReference type="FunFam" id="3.40.50.200:FF:000007">
    <property type="entry name" value="Subtilisin-like serine protease"/>
    <property type="match status" value="1"/>
</dbReference>
<reference evidence="10 11" key="1">
    <citation type="journal article" date="2011" name="Proc. Natl. Acad. Sci. U.S.A.">
        <title>Evolutionary erosion of yeast sex chromosomes by mating-type switching accidents.</title>
        <authorList>
            <person name="Gordon J.L."/>
            <person name="Armisen D."/>
            <person name="Proux-Wera E."/>
            <person name="Oheigeartaigh S.S."/>
            <person name="Byrne K.P."/>
            <person name="Wolfe K.H."/>
        </authorList>
    </citation>
    <scope>NUCLEOTIDE SEQUENCE [LARGE SCALE GENOMIC DNA]</scope>
    <source>
        <strain evidence="11">ATCC 22294 / BCRC 22015 / CBS 2517 / CECT 1963 / NBRC 1671 / NRRL Y-8276</strain>
    </source>
</reference>
<dbReference type="CDD" id="cd04077">
    <property type="entry name" value="Peptidases_S8_PCSK9_ProteinaseK_like"/>
    <property type="match status" value="1"/>
</dbReference>
<dbReference type="InterPro" id="IPR034193">
    <property type="entry name" value="PCSK9_ProteinaseK-like"/>
</dbReference>
<dbReference type="SUPFAM" id="SSF52743">
    <property type="entry name" value="Subtilisin-like"/>
    <property type="match status" value="1"/>
</dbReference>
<dbReference type="GO" id="GO:0030435">
    <property type="term" value="P:sporulation resulting in formation of a cellular spore"/>
    <property type="evidence" value="ECO:0007669"/>
    <property type="project" value="UniProtKB-ARBA"/>
</dbReference>
<accession>H2ARF1</accession>
<evidence type="ECO:0000256" key="3">
    <source>
        <dbReference type="ARBA" id="ARBA00022801"/>
    </source>
</evidence>
<keyword evidence="3 5" id="KW-0378">Hydrolase</keyword>
<protein>
    <recommendedName>
        <fullName evidence="12">Peptidase S8/S53 domain-containing protein</fullName>
    </recommendedName>
</protein>
<organism evidence="10 11">
    <name type="scientific">Kazachstania africana (strain ATCC 22294 / BCRC 22015 / CBS 2517 / CECT 1963 / NBRC 1671 / NRRL Y-8276)</name>
    <name type="common">Yeast</name>
    <name type="synonym">Kluyveromyces africanus</name>
    <dbReference type="NCBI Taxonomy" id="1071382"/>
    <lineage>
        <taxon>Eukaryota</taxon>
        <taxon>Fungi</taxon>
        <taxon>Dikarya</taxon>
        <taxon>Ascomycota</taxon>
        <taxon>Saccharomycotina</taxon>
        <taxon>Saccharomycetes</taxon>
        <taxon>Saccharomycetales</taxon>
        <taxon>Saccharomycetaceae</taxon>
        <taxon>Kazachstania</taxon>
    </lineage>
</organism>
<evidence type="ECO:0000256" key="6">
    <source>
        <dbReference type="RuleBase" id="RU003355"/>
    </source>
</evidence>
<dbReference type="InterPro" id="IPR023827">
    <property type="entry name" value="Peptidase_S8_Asp-AS"/>
</dbReference>
<dbReference type="InterPro" id="IPR015500">
    <property type="entry name" value="Peptidase_S8_subtilisin-rel"/>
</dbReference>
<dbReference type="InterPro" id="IPR010259">
    <property type="entry name" value="S8pro/Inhibitor_I9"/>
</dbReference>
<dbReference type="STRING" id="1071382.H2ARF1"/>
<dbReference type="Gene3D" id="3.30.70.80">
    <property type="entry name" value="Peptidase S8 propeptide/proteinase inhibitor I9"/>
    <property type="match status" value="1"/>
</dbReference>
<dbReference type="InParanoid" id="H2ARF1"/>
<dbReference type="Gene3D" id="3.40.50.200">
    <property type="entry name" value="Peptidase S8/S53 domain"/>
    <property type="match status" value="1"/>
</dbReference>
<evidence type="ECO:0000256" key="2">
    <source>
        <dbReference type="ARBA" id="ARBA00022670"/>
    </source>
</evidence>
<feature type="active site" description="Charge relay system" evidence="5">
    <location>
        <position position="224"/>
    </location>
</feature>
<evidence type="ECO:0000256" key="1">
    <source>
        <dbReference type="ARBA" id="ARBA00011073"/>
    </source>
</evidence>
<dbReference type="InterPro" id="IPR050131">
    <property type="entry name" value="Peptidase_S8_subtilisin-like"/>
</dbReference>
<dbReference type="GO" id="GO:0004252">
    <property type="term" value="F:serine-type endopeptidase activity"/>
    <property type="evidence" value="ECO:0007669"/>
    <property type="project" value="UniProtKB-UniRule"/>
</dbReference>
<sequence>MNPLLFWYTSFVLTGGCLSLLLPEIFQCRGIETISQKDRDSTFSRTEVLEHLSAKQNDIIKDQYIVIFKNSAMMAEKELHFKQLKNFIKTYSYEWDEKDDHKSNLNIFKIGTTLSGYILRGPIETLQLLRQDPIVQLIEPDSKVHALKLKIQEDTPWGLSRISQRPRVRIGQDQLYYYDDATSGNVTAYVLDTGIMISHEQFNGRARWGKTIVPNDVDEDNSGHGTHVAGIIASDKFGVAKTCEVVAVKVLRSNGEGDMSDVLKGIEFVVDDHSKNKNYSKGSVVNLSLGASKSPALVLAIDAAISENIHFAVAAGNENMDACYTSPADARRAITVGASIFSDERAFFSNWGECVDVFAPGMNVMSTYIGSDNATLSLSGTSAAAPYTAGLIAYYLSLQPDKDSGYFTGEMTPSKLKEKIVAFGSKDVLYELPENTPNIVIYNGAGRNLSHFWKDY</sequence>
<name>H2ARF1_KAZAF</name>
<feature type="active site" description="Charge relay system" evidence="5">
    <location>
        <position position="192"/>
    </location>
</feature>
<evidence type="ECO:0008006" key="12">
    <source>
        <dbReference type="Google" id="ProtNLM"/>
    </source>
</evidence>
<dbReference type="KEGG" id="kaf:KAFR_0B06550"/>
<dbReference type="OrthoDB" id="206201at2759"/>
<dbReference type="EMBL" id="HE650822">
    <property type="protein sequence ID" value="CCF56951.1"/>
    <property type="molecule type" value="Genomic_DNA"/>
</dbReference>
<proteinExistence type="inferred from homology"/>
<dbReference type="HOGENOM" id="CLU_011263_1_4_1"/>
<dbReference type="PROSITE" id="PS51892">
    <property type="entry name" value="SUBTILASE"/>
    <property type="match status" value="1"/>
</dbReference>
<evidence type="ECO:0000256" key="4">
    <source>
        <dbReference type="ARBA" id="ARBA00022825"/>
    </source>
</evidence>
<keyword evidence="11" id="KW-1185">Reference proteome</keyword>
<dbReference type="GO" id="GO:0006508">
    <property type="term" value="P:proteolysis"/>
    <property type="evidence" value="ECO:0007669"/>
    <property type="project" value="UniProtKB-KW"/>
</dbReference>
<keyword evidence="4 5" id="KW-0720">Serine protease</keyword>
<keyword evidence="7" id="KW-0732">Signal</keyword>
<evidence type="ECO:0000313" key="10">
    <source>
        <dbReference type="EMBL" id="CCF56951.1"/>
    </source>
</evidence>
<dbReference type="PROSITE" id="PS00137">
    <property type="entry name" value="SUBTILASE_HIS"/>
    <property type="match status" value="1"/>
</dbReference>
<comment type="similarity">
    <text evidence="1 5 6">Belongs to the peptidase S8 family.</text>
</comment>
<dbReference type="SUPFAM" id="SSF54897">
    <property type="entry name" value="Protease propeptides/inhibitors"/>
    <property type="match status" value="1"/>
</dbReference>
<feature type="chain" id="PRO_5003559901" description="Peptidase S8/S53 domain-containing protein" evidence="7">
    <location>
        <begin position="20"/>
        <end position="456"/>
    </location>
</feature>
<dbReference type="InterPro" id="IPR023828">
    <property type="entry name" value="Peptidase_S8_Ser-AS"/>
</dbReference>
<dbReference type="PANTHER" id="PTHR43806:SF11">
    <property type="entry name" value="CEREVISIN-RELATED"/>
    <property type="match status" value="1"/>
</dbReference>
<feature type="signal peptide" evidence="7">
    <location>
        <begin position="1"/>
        <end position="19"/>
    </location>
</feature>
<dbReference type="GeneID" id="13884923"/>
<dbReference type="PROSITE" id="PS00138">
    <property type="entry name" value="SUBTILASE_SER"/>
    <property type="match status" value="1"/>
</dbReference>
<dbReference type="InterPro" id="IPR037045">
    <property type="entry name" value="S8pro/Inhibitor_I9_sf"/>
</dbReference>